<evidence type="ECO:0000313" key="3">
    <source>
        <dbReference type="Proteomes" id="UP000070700"/>
    </source>
</evidence>
<feature type="compositionally biased region" description="Polar residues" evidence="1">
    <location>
        <begin position="43"/>
        <end position="52"/>
    </location>
</feature>
<dbReference type="GeneID" id="28817980"/>
<sequence>MDRQDSGYFDSRQSPSSSRRTSIASSTRRPHSPSKSKSRRTTNGSTHSASRPSTKRNSRSSAQIRTSTSGARPNIQQRHTTPYAQVPHTQYQFFQFPTLSDPVPDPDIVTAPQPPPATVQYWTSDSTRRLEYAAIDAASKGVRGFFIKLVPDCILPANSRRTRFHCDDAASDAGSVRRYRLTLPAE</sequence>
<dbReference type="KEGG" id="psco:LY89DRAFT_546696"/>
<name>A0A194XKV7_MOLSC</name>
<keyword evidence="3" id="KW-1185">Reference proteome</keyword>
<evidence type="ECO:0000256" key="1">
    <source>
        <dbReference type="SAM" id="MobiDB-lite"/>
    </source>
</evidence>
<evidence type="ECO:0000313" key="2">
    <source>
        <dbReference type="EMBL" id="KUJ20813.1"/>
    </source>
</evidence>
<dbReference type="InParanoid" id="A0A194XKV7"/>
<gene>
    <name evidence="2" type="ORF">LY89DRAFT_546696</name>
</gene>
<dbReference type="EMBL" id="KQ947409">
    <property type="protein sequence ID" value="KUJ20813.1"/>
    <property type="molecule type" value="Genomic_DNA"/>
</dbReference>
<organism evidence="2 3">
    <name type="scientific">Mollisia scopiformis</name>
    <name type="common">Conifer needle endophyte fungus</name>
    <name type="synonym">Phialocephala scopiformis</name>
    <dbReference type="NCBI Taxonomy" id="149040"/>
    <lineage>
        <taxon>Eukaryota</taxon>
        <taxon>Fungi</taxon>
        <taxon>Dikarya</taxon>
        <taxon>Ascomycota</taxon>
        <taxon>Pezizomycotina</taxon>
        <taxon>Leotiomycetes</taxon>
        <taxon>Helotiales</taxon>
        <taxon>Mollisiaceae</taxon>
        <taxon>Mollisia</taxon>
    </lineage>
</organism>
<feature type="region of interest" description="Disordered" evidence="1">
    <location>
        <begin position="1"/>
        <end position="78"/>
    </location>
</feature>
<feature type="compositionally biased region" description="Polar residues" evidence="1">
    <location>
        <begin position="59"/>
        <end position="78"/>
    </location>
</feature>
<feature type="compositionally biased region" description="Low complexity" evidence="1">
    <location>
        <begin position="11"/>
        <end position="27"/>
    </location>
</feature>
<dbReference type="RefSeq" id="XP_018075168.1">
    <property type="nucleotide sequence ID" value="XM_018208254.1"/>
</dbReference>
<accession>A0A194XKV7</accession>
<reference evidence="2 3" key="1">
    <citation type="submission" date="2015-10" db="EMBL/GenBank/DDBJ databases">
        <title>Full genome of DAOMC 229536 Phialocephala scopiformis, a fungal endophyte of spruce producing the potent anti-insectan compound rugulosin.</title>
        <authorList>
            <consortium name="DOE Joint Genome Institute"/>
            <person name="Walker A.K."/>
            <person name="Frasz S.L."/>
            <person name="Seifert K.A."/>
            <person name="Miller J.D."/>
            <person name="Mondo S.J."/>
            <person name="Labutti K."/>
            <person name="Lipzen A."/>
            <person name="Dockter R."/>
            <person name="Kennedy M."/>
            <person name="Grigoriev I.V."/>
            <person name="Spatafora J.W."/>
        </authorList>
    </citation>
    <scope>NUCLEOTIDE SEQUENCE [LARGE SCALE GENOMIC DNA]</scope>
    <source>
        <strain evidence="2 3">CBS 120377</strain>
    </source>
</reference>
<dbReference type="OrthoDB" id="5366332at2759"/>
<protein>
    <submittedName>
        <fullName evidence="2">Uncharacterized protein</fullName>
    </submittedName>
</protein>
<dbReference type="Proteomes" id="UP000070700">
    <property type="component" value="Unassembled WGS sequence"/>
</dbReference>
<dbReference type="AlphaFoldDB" id="A0A194XKV7"/>
<feature type="compositionally biased region" description="Basic residues" evidence="1">
    <location>
        <begin position="28"/>
        <end position="40"/>
    </location>
</feature>
<proteinExistence type="predicted"/>
<feature type="non-terminal residue" evidence="2">
    <location>
        <position position="186"/>
    </location>
</feature>